<dbReference type="PROSITE" id="PS51257">
    <property type="entry name" value="PROKAR_LIPOPROTEIN"/>
    <property type="match status" value="1"/>
</dbReference>
<evidence type="ECO:0000256" key="1">
    <source>
        <dbReference type="SAM" id="SignalP"/>
    </source>
</evidence>
<dbReference type="RefSeq" id="WP_065536893.1">
    <property type="nucleotide sequence ID" value="NZ_CP016534.2"/>
</dbReference>
<feature type="signal peptide" evidence="1">
    <location>
        <begin position="1"/>
        <end position="26"/>
    </location>
</feature>
<keyword evidence="1" id="KW-0732">Signal</keyword>
<evidence type="ECO:0000259" key="2">
    <source>
        <dbReference type="Pfam" id="PF26353"/>
    </source>
</evidence>
<evidence type="ECO:0000313" key="3">
    <source>
        <dbReference type="EMBL" id="ANU10998.1"/>
    </source>
</evidence>
<dbReference type="EMBL" id="CP016534">
    <property type="protein sequence ID" value="ANU10998.1"/>
    <property type="molecule type" value="Genomic_DNA"/>
</dbReference>
<keyword evidence="4" id="KW-1185">Reference proteome</keyword>
<gene>
    <name evidence="3" type="ORF">BBH88_12120</name>
</gene>
<sequence>MRKLVSFLSLCLLSAIMMGCQNELLAQQEKDVDSPVLLYRMVSFGEIEEDSFFTVSDEYTIQLFKEAISSAKKVSGMADVVDPQFQVEFGEKVYYLWIDQDRSSVMDSEDSNTLYMIKDNNADQIYDFLSATDLID</sequence>
<evidence type="ECO:0000313" key="4">
    <source>
        <dbReference type="Proteomes" id="UP000092661"/>
    </source>
</evidence>
<protein>
    <recommendedName>
        <fullName evidence="2">YhfM-like domain-containing protein</fullName>
    </recommendedName>
</protein>
<name>A0ABM6D613_9BACL</name>
<proteinExistence type="predicted"/>
<dbReference type="InterPro" id="IPR058780">
    <property type="entry name" value="YhfM-like_dom"/>
</dbReference>
<dbReference type="Pfam" id="PF26353">
    <property type="entry name" value="YhfM"/>
    <property type="match status" value="1"/>
</dbReference>
<organism evidence="3 4">
    <name type="scientific">Planococcus antarcticus DSM 14505</name>
    <dbReference type="NCBI Taxonomy" id="1185653"/>
    <lineage>
        <taxon>Bacteria</taxon>
        <taxon>Bacillati</taxon>
        <taxon>Bacillota</taxon>
        <taxon>Bacilli</taxon>
        <taxon>Bacillales</taxon>
        <taxon>Caryophanaceae</taxon>
        <taxon>Planococcus</taxon>
    </lineage>
</organism>
<reference evidence="3" key="1">
    <citation type="submission" date="2016-10" db="EMBL/GenBank/DDBJ databases">
        <authorList>
            <person name="See-Too W.S."/>
        </authorList>
    </citation>
    <scope>NUCLEOTIDE SEQUENCE</scope>
    <source>
        <strain evidence="3">DSM 14505</strain>
    </source>
</reference>
<feature type="chain" id="PRO_5046057674" description="YhfM-like domain-containing protein" evidence="1">
    <location>
        <begin position="27"/>
        <end position="136"/>
    </location>
</feature>
<dbReference type="Proteomes" id="UP000092661">
    <property type="component" value="Chromosome"/>
</dbReference>
<feature type="domain" description="YhfM-like" evidence="2">
    <location>
        <begin position="52"/>
        <end position="130"/>
    </location>
</feature>
<accession>A0ABM6D613</accession>